<name>A0A1R4GYR6_9GAMM</name>
<sequence length="212" mass="24286">MAFTNQFKSLASVLKHYQIHYIEADFEIVKTASLNEAVRQDIIFTLKEVAYDVSEASICENLIYPILKDAWKNYADIFSIWSHQSLEYDDELTGIPDYLISKRSPLGKIIFDFPLLAVVEAKKDNFSTGWAQCCLEMVAIQKINNNDGFAVYGLVSNGEIWEIAKLENQLFTFYNKRFVIEALDVLFNVLVSMLELCKLQLNESNLLDTANE</sequence>
<dbReference type="Proteomes" id="UP000195442">
    <property type="component" value="Unassembled WGS sequence"/>
</dbReference>
<evidence type="ECO:0000313" key="2">
    <source>
        <dbReference type="Proteomes" id="UP000195442"/>
    </source>
</evidence>
<organism evidence="1 2">
    <name type="scientific">Crenothrix polyspora</name>
    <dbReference type="NCBI Taxonomy" id="360316"/>
    <lineage>
        <taxon>Bacteria</taxon>
        <taxon>Pseudomonadati</taxon>
        <taxon>Pseudomonadota</taxon>
        <taxon>Gammaproteobacteria</taxon>
        <taxon>Methylococcales</taxon>
        <taxon>Crenotrichaceae</taxon>
        <taxon>Crenothrix</taxon>
    </lineage>
</organism>
<gene>
    <name evidence="1" type="ORF">CRENPOLYSF2_1020003</name>
</gene>
<keyword evidence="2" id="KW-1185">Reference proteome</keyword>
<evidence type="ECO:0000313" key="1">
    <source>
        <dbReference type="EMBL" id="SJM89081.1"/>
    </source>
</evidence>
<protein>
    <submittedName>
        <fullName evidence="1">Uncharacterized protein</fullName>
    </submittedName>
</protein>
<dbReference type="OrthoDB" id="518124at2"/>
<dbReference type="RefSeq" id="WP_143341425.1">
    <property type="nucleotide sequence ID" value="NZ_FUKJ01000005.1"/>
</dbReference>
<proteinExistence type="predicted"/>
<reference evidence="2" key="1">
    <citation type="submission" date="2017-02" db="EMBL/GenBank/DDBJ databases">
        <authorList>
            <person name="Daims H."/>
        </authorList>
    </citation>
    <scope>NUCLEOTIDE SEQUENCE [LARGE SCALE GENOMIC DNA]</scope>
</reference>
<accession>A0A1R4GYR6</accession>
<dbReference type="AlphaFoldDB" id="A0A1R4GYR6"/>
<dbReference type="EMBL" id="FUKJ01000005">
    <property type="protein sequence ID" value="SJM89081.1"/>
    <property type="molecule type" value="Genomic_DNA"/>
</dbReference>